<dbReference type="PROSITE" id="PS50088">
    <property type="entry name" value="ANK_REPEAT"/>
    <property type="match status" value="2"/>
</dbReference>
<dbReference type="KEGG" id="msch:N508_001772"/>
<keyword evidence="4" id="KW-1185">Reference proteome</keyword>
<dbReference type="GO" id="GO:0085020">
    <property type="term" value="P:protein K6-linked ubiquitination"/>
    <property type="evidence" value="ECO:0007669"/>
    <property type="project" value="TreeGrafter"/>
</dbReference>
<name>V2RJR6_9BACT</name>
<evidence type="ECO:0000313" key="4">
    <source>
        <dbReference type="Proteomes" id="UP000017429"/>
    </source>
</evidence>
<dbReference type="PROSITE" id="PS50297">
    <property type="entry name" value="ANK_REP_REGION"/>
    <property type="match status" value="2"/>
</dbReference>
<dbReference type="Proteomes" id="UP000017429">
    <property type="component" value="Chromosome"/>
</dbReference>
<evidence type="ECO:0000313" key="3">
    <source>
        <dbReference type="EMBL" id="USF24683.1"/>
    </source>
</evidence>
<keyword evidence="1" id="KW-0677">Repeat</keyword>
<dbReference type="eggNOG" id="COG0666">
    <property type="taxonomic scope" value="Bacteria"/>
</dbReference>
<proteinExistence type="predicted"/>
<reference evidence="3" key="3">
    <citation type="submission" date="2022-06" db="EMBL/GenBank/DDBJ databases">
        <title>Resources to Facilitate Use of the Altered Schaedler Flora (ASF) Mouse Model to Study Microbiome Function.</title>
        <authorList>
            <person name="Proctor A."/>
            <person name="Parvinroo S."/>
            <person name="Richie T."/>
            <person name="Jia X."/>
            <person name="Lee S.T.M."/>
            <person name="Karp P.D."/>
            <person name="Paley S."/>
            <person name="Kostic A.D."/>
            <person name="Pierre J.F."/>
            <person name="Wannemuehler M.J."/>
            <person name="Phillips G.J."/>
        </authorList>
    </citation>
    <scope>NUCLEOTIDE SEQUENCE</scope>
    <source>
        <strain evidence="3">ASF457</strain>
    </source>
</reference>
<protein>
    <submittedName>
        <fullName evidence="3">Uncharacterized protein</fullName>
    </submittedName>
</protein>
<dbReference type="EMBL" id="CP097562">
    <property type="protein sequence ID" value="USF24683.1"/>
    <property type="molecule type" value="Genomic_DNA"/>
</dbReference>
<evidence type="ECO:0000256" key="1">
    <source>
        <dbReference type="ARBA" id="ARBA00022737"/>
    </source>
</evidence>
<organism evidence="3 4">
    <name type="scientific">Mucispirillum schaedleri ASF457</name>
    <dbReference type="NCBI Taxonomy" id="1379858"/>
    <lineage>
        <taxon>Bacteria</taxon>
        <taxon>Pseudomonadati</taxon>
        <taxon>Deferribacterota</taxon>
        <taxon>Deferribacteres</taxon>
        <taxon>Deferribacterales</taxon>
        <taxon>Mucispirillaceae</taxon>
        <taxon>Mucispirillum</taxon>
    </lineage>
</organism>
<dbReference type="SMART" id="SM00671">
    <property type="entry name" value="SEL1"/>
    <property type="match status" value="3"/>
</dbReference>
<dbReference type="OrthoDB" id="307920at2"/>
<dbReference type="SUPFAM" id="SSF48403">
    <property type="entry name" value="Ankyrin repeat"/>
    <property type="match status" value="1"/>
</dbReference>
<dbReference type="SUPFAM" id="SSF81901">
    <property type="entry name" value="HCP-like"/>
    <property type="match status" value="2"/>
</dbReference>
<evidence type="ECO:0000256" key="2">
    <source>
        <dbReference type="ARBA" id="ARBA00023043"/>
    </source>
</evidence>
<dbReference type="eggNOG" id="COG0790">
    <property type="taxonomic scope" value="Bacteria"/>
</dbReference>
<dbReference type="PANTHER" id="PTHR24171:SF8">
    <property type="entry name" value="BRCA1-ASSOCIATED RING DOMAIN PROTEIN 1"/>
    <property type="match status" value="1"/>
</dbReference>
<dbReference type="RefSeq" id="WP_023276053.1">
    <property type="nucleotide sequence ID" value="NZ_CP097562.1"/>
</dbReference>
<dbReference type="Gene3D" id="1.25.40.20">
    <property type="entry name" value="Ankyrin repeat-containing domain"/>
    <property type="match status" value="1"/>
</dbReference>
<dbReference type="InterPro" id="IPR036770">
    <property type="entry name" value="Ankyrin_rpt-contain_sf"/>
</dbReference>
<sequence length="511" mass="55994">MNKKIILLVTIILMLFTCTVYAVEPYLNTQLLESASVGDADAVRDALYNGADVDARDRLGNTSLILAADGGYQEVVRMLIAYKASVNAVNKFGYTPLMSAVTNSHRYIASLLIKAGADPKLPNKYGTTPEMYIKAQGFFTMNEYISDEKPVITSRIDDRPARRGTMAAIHSAPWREEFNQLISLGKTNEAAELLVGYANTKNPEACYLLGTLFLSKGNTEQGIFWVKQAAALGDSMMKYRAAKSIIDNGAGIGMKEAVAMLKEAIAEGNNFAKTEYAKALLFGNGVPKDNANAYALFKDAASYDLPEAVYYTGMLEYTGRGTVKDETKGSAKIQMAADMGFYEAEQFIDKLNAQKHINLLVNSKVGDRATVKAYLISMGAPINIDNPECDVYKIGSAWNDAYKISTVKMCYPGDGTVEAKFILGEAIDNIEFTYLKGLYPSAEFSMPSMYDNTPVQVNKEKINAYDLDIAGDNNSLDNISIYDNTQDNITGNKENIDFSKPVSSDIKNSNN</sequence>
<reference evidence="3" key="2">
    <citation type="submission" date="2022-05" db="EMBL/GenBank/DDBJ databases">
        <authorList>
            <person name="Proctor A.L."/>
            <person name="Phillips G.J."/>
            <person name="Wannemuehler M.J."/>
        </authorList>
    </citation>
    <scope>NUCLEOTIDE SEQUENCE</scope>
    <source>
        <strain evidence="3">ASF457</strain>
    </source>
</reference>
<dbReference type="Pfam" id="PF12796">
    <property type="entry name" value="Ank_2"/>
    <property type="match status" value="1"/>
</dbReference>
<dbReference type="Gene3D" id="1.25.40.10">
    <property type="entry name" value="Tetratricopeptide repeat domain"/>
    <property type="match status" value="1"/>
</dbReference>
<dbReference type="Pfam" id="PF08238">
    <property type="entry name" value="Sel1"/>
    <property type="match status" value="3"/>
</dbReference>
<dbReference type="InterPro" id="IPR011990">
    <property type="entry name" value="TPR-like_helical_dom_sf"/>
</dbReference>
<dbReference type="InterPro" id="IPR002110">
    <property type="entry name" value="Ankyrin_rpt"/>
</dbReference>
<dbReference type="AlphaFoldDB" id="V2RJR6"/>
<reference evidence="3" key="1">
    <citation type="journal article" date="2014" name="Genome Announc.">
        <title>Draft genome sequences of the altered schaedler flora, a defined bacterial community from gnotobiotic mice.</title>
        <authorList>
            <person name="Wannemuehler M.J."/>
            <person name="Overstreet A.M."/>
            <person name="Ward D.V."/>
            <person name="Phillips G.J."/>
        </authorList>
    </citation>
    <scope>NUCLEOTIDE SEQUENCE</scope>
    <source>
        <strain evidence="3">ASF457</strain>
    </source>
</reference>
<dbReference type="GO" id="GO:0004842">
    <property type="term" value="F:ubiquitin-protein transferase activity"/>
    <property type="evidence" value="ECO:0007669"/>
    <property type="project" value="TreeGrafter"/>
</dbReference>
<dbReference type="SMART" id="SM00248">
    <property type="entry name" value="ANK"/>
    <property type="match status" value="3"/>
</dbReference>
<accession>V2RJR6</accession>
<dbReference type="InterPro" id="IPR006597">
    <property type="entry name" value="Sel1-like"/>
</dbReference>
<dbReference type="PANTHER" id="PTHR24171">
    <property type="entry name" value="ANKYRIN REPEAT DOMAIN-CONTAINING PROTEIN 39-RELATED"/>
    <property type="match status" value="1"/>
</dbReference>
<keyword evidence="2" id="KW-0040">ANK repeat</keyword>
<gene>
    <name evidence="3" type="ORF">N508_001772</name>
</gene>